<evidence type="ECO:0000313" key="2">
    <source>
        <dbReference type="EMBL" id="CAE8675987.1"/>
    </source>
</evidence>
<dbReference type="PANTHER" id="PTHR10724">
    <property type="entry name" value="30S RIBOSOMAL PROTEIN S1"/>
    <property type="match status" value="1"/>
</dbReference>
<reference evidence="2" key="1">
    <citation type="submission" date="2021-02" db="EMBL/GenBank/DDBJ databases">
        <authorList>
            <person name="Dougan E. K."/>
            <person name="Rhodes N."/>
            <person name="Thang M."/>
            <person name="Chan C."/>
        </authorList>
    </citation>
    <scope>NUCLEOTIDE SEQUENCE</scope>
</reference>
<dbReference type="InterPro" id="IPR012340">
    <property type="entry name" value="NA-bd_OB-fold"/>
</dbReference>
<dbReference type="GO" id="GO:0006412">
    <property type="term" value="P:translation"/>
    <property type="evidence" value="ECO:0007669"/>
    <property type="project" value="TreeGrafter"/>
</dbReference>
<name>A0A813J8D2_POLGL</name>
<dbReference type="Pfam" id="PF00575">
    <property type="entry name" value="S1"/>
    <property type="match status" value="1"/>
</dbReference>
<dbReference type="GO" id="GO:0003735">
    <property type="term" value="F:structural constituent of ribosome"/>
    <property type="evidence" value="ECO:0007669"/>
    <property type="project" value="TreeGrafter"/>
</dbReference>
<dbReference type="InterPro" id="IPR050437">
    <property type="entry name" value="Ribos_protein_bS1-like"/>
</dbReference>
<organism evidence="2 3">
    <name type="scientific">Polarella glacialis</name>
    <name type="common">Dinoflagellate</name>
    <dbReference type="NCBI Taxonomy" id="89957"/>
    <lineage>
        <taxon>Eukaryota</taxon>
        <taxon>Sar</taxon>
        <taxon>Alveolata</taxon>
        <taxon>Dinophyceae</taxon>
        <taxon>Suessiales</taxon>
        <taxon>Suessiaceae</taxon>
        <taxon>Polarella</taxon>
    </lineage>
</organism>
<dbReference type="AlphaFoldDB" id="A0A813J8D2"/>
<dbReference type="GO" id="GO:0003729">
    <property type="term" value="F:mRNA binding"/>
    <property type="evidence" value="ECO:0007669"/>
    <property type="project" value="TreeGrafter"/>
</dbReference>
<dbReference type="SMART" id="SM00316">
    <property type="entry name" value="S1"/>
    <property type="match status" value="3"/>
</dbReference>
<dbReference type="EMBL" id="CAJNNW010025172">
    <property type="protein sequence ID" value="CAE8675987.1"/>
    <property type="molecule type" value="Genomic_DNA"/>
</dbReference>
<feature type="domain" description="S1 motif" evidence="1">
    <location>
        <begin position="239"/>
        <end position="303"/>
    </location>
</feature>
<dbReference type="SUPFAM" id="SSF50249">
    <property type="entry name" value="Nucleic acid-binding proteins"/>
    <property type="match status" value="1"/>
</dbReference>
<dbReference type="Gene3D" id="2.40.50.140">
    <property type="entry name" value="Nucleic acid-binding proteins"/>
    <property type="match status" value="1"/>
</dbReference>
<evidence type="ECO:0000313" key="3">
    <source>
        <dbReference type="Proteomes" id="UP000626109"/>
    </source>
</evidence>
<comment type="caution">
    <text evidence="2">The sequence shown here is derived from an EMBL/GenBank/DDBJ whole genome shotgun (WGS) entry which is preliminary data.</text>
</comment>
<dbReference type="PROSITE" id="PS50126">
    <property type="entry name" value="S1"/>
    <property type="match status" value="2"/>
</dbReference>
<sequence>MASGWAAASATVSAAAASALSRPRPAGRVLGWRAALQQQQNKQQQQQQQQQQHRACLVPPVTSCNRSSCASVSSSCGIRSLAAGPHVGLPLLQGQLRTLGNYKVDSIQQGNLQPRPRRHDRRGEDEVRLALESLPEKLSWNRLNADGTTAWRGVVLAVRDYGTLVALSKTQNGLVVAAGALDAASLDSTVPSGASKAQRGDVVTVYIKRKSSDTHKLNLSFQSLSRPVQRLESLRCDGRYAYIGTVTSATDFGTFVDMGFERAGFLPSRSLPEGRAAPALGEQLTVYATQRHWRSGRFEISLEPLGAPKLLLDLVSADGQTPYEGTVQAVMDGFAVVDIGCESEGTLPLSAEEQLNLEAGMKLTIYVVRRWRRAKRLFLARTPLARALSSLDDFVADGQTPYRATVVGGPNGDGSYLLDLGCEDVACLPASDPLVVTSSVPLRAGKVLPLVYVIAKQRFNGTLNVSSERRSSPRERMAALVADGVTPYEGVVLRRNSWGTVLDIGCEAPGLLLAGGERVASIRSASKESGSAPSALLLPATDIDAELPVGARATVYVWHKSTHSGRVYVGLDPRPKPAMRLEELPVDGITLLEGMVTKVSDRGVFVDVGCELLGLLSRSEMDADDNRLDRLRAGDLVQVYARRRSAAFGRLSLALDPEVMARLRVSEVRGGGTATYPGVVVSVQYGKAFVDFKCEVSGMLPEEGLTHGDKVIVSPLVFDTSMDRWRLSLVKEQVPLPEALQLLQHDGGSAREVNAAYAGQPQQRKQDQKLNTEMKDDLEQKVQGHVLQVEESVSSTLGTGCLEPQGVGAFPRPAVNSKGLLQSLVQAGLGRPVSRTDIYYTAEAVEAGSWKASVSLPWTGLATDTPTSAGDSSLDCTRRLTFQGEVYKRKVDSEQSAAGRAMAALQSGHRGCE</sequence>
<accession>A0A813J8D2</accession>
<feature type="domain" description="S1 motif" evidence="1">
    <location>
        <begin position="589"/>
        <end position="656"/>
    </location>
</feature>
<proteinExistence type="predicted"/>
<protein>
    <recommendedName>
        <fullName evidence="1">S1 motif domain-containing protein</fullName>
    </recommendedName>
</protein>
<evidence type="ECO:0000259" key="1">
    <source>
        <dbReference type="PROSITE" id="PS50126"/>
    </source>
</evidence>
<dbReference type="Proteomes" id="UP000626109">
    <property type="component" value="Unassembled WGS sequence"/>
</dbReference>
<dbReference type="InterPro" id="IPR003029">
    <property type="entry name" value="S1_domain"/>
</dbReference>
<gene>
    <name evidence="2" type="ORF">PGLA2088_LOCUS19651</name>
</gene>